<evidence type="ECO:0000313" key="4">
    <source>
        <dbReference type="Proteomes" id="UP001198862"/>
    </source>
</evidence>
<dbReference type="EMBL" id="JAJISD010000001">
    <property type="protein sequence ID" value="MCC8427440.1"/>
    <property type="molecule type" value="Genomic_DNA"/>
</dbReference>
<reference evidence="3 4" key="1">
    <citation type="submission" date="2021-11" db="EMBL/GenBank/DDBJ databases">
        <authorList>
            <person name="Lee D.-H."/>
            <person name="Kim S.-B."/>
        </authorList>
    </citation>
    <scope>NUCLEOTIDE SEQUENCE [LARGE SCALE GENOMIC DNA]</scope>
    <source>
        <strain evidence="3 4">KCTC 52223</strain>
    </source>
</reference>
<proteinExistence type="predicted"/>
<keyword evidence="1" id="KW-0812">Transmembrane</keyword>
<name>A0ABS8KN24_9HYPH</name>
<sequence length="360" mass="39741">MAGPAPPRRLGWWSGWALTAGTMLLCLAVAEFVLRWHASPGLLWHFPNFVERDLRANDGERDQLRYDPVLGWDLQPEVSGLLAGRPITISADGMRSHSRFAPPGSGPPILALGDSYTEGYAVGDDETWPTHLERTTGRPVLSAGVRDYGIDQMVLKAERLVPLLKPATVVLAFIASDIDRTARAVRSGRHKPFFAATAEGLELRNVPVPVGPYTAPYQAVRRILGHSLLVHFAMNRLGAYEIWHGDSLETGENGDLLSCRLMERFAALMRRENTQALVVALPRYEDWAWPRDGERQRKRIAATLGCAGRAGLPILDTYDAFARAGVARDPEAFFVEWHFNERSNSLAARLIASGLATGSR</sequence>
<dbReference type="InterPro" id="IPR036514">
    <property type="entry name" value="SGNH_hydro_sf"/>
</dbReference>
<organism evidence="3 4">
    <name type="scientific">Reyranella aquatilis</name>
    <dbReference type="NCBI Taxonomy" id="2035356"/>
    <lineage>
        <taxon>Bacteria</taxon>
        <taxon>Pseudomonadati</taxon>
        <taxon>Pseudomonadota</taxon>
        <taxon>Alphaproteobacteria</taxon>
        <taxon>Hyphomicrobiales</taxon>
        <taxon>Reyranellaceae</taxon>
        <taxon>Reyranella</taxon>
    </lineage>
</organism>
<dbReference type="SUPFAM" id="SSF52266">
    <property type="entry name" value="SGNH hydrolase"/>
    <property type="match status" value="1"/>
</dbReference>
<dbReference type="InterPro" id="IPR013830">
    <property type="entry name" value="SGNH_hydro"/>
</dbReference>
<feature type="transmembrane region" description="Helical" evidence="1">
    <location>
        <begin position="12"/>
        <end position="34"/>
    </location>
</feature>
<keyword evidence="1" id="KW-0472">Membrane</keyword>
<comment type="caution">
    <text evidence="3">The sequence shown here is derived from an EMBL/GenBank/DDBJ whole genome shotgun (WGS) entry which is preliminary data.</text>
</comment>
<gene>
    <name evidence="3" type="ORF">LJ725_00550</name>
</gene>
<keyword evidence="4" id="KW-1185">Reference proteome</keyword>
<evidence type="ECO:0000259" key="2">
    <source>
        <dbReference type="Pfam" id="PF13472"/>
    </source>
</evidence>
<evidence type="ECO:0000256" key="1">
    <source>
        <dbReference type="SAM" id="Phobius"/>
    </source>
</evidence>
<dbReference type="Proteomes" id="UP001198862">
    <property type="component" value="Unassembled WGS sequence"/>
</dbReference>
<accession>A0ABS8KN24</accession>
<protein>
    <submittedName>
        <fullName evidence="3">GDSL-type esterase/lipase family protein</fullName>
    </submittedName>
</protein>
<evidence type="ECO:0000313" key="3">
    <source>
        <dbReference type="EMBL" id="MCC8427440.1"/>
    </source>
</evidence>
<dbReference type="Pfam" id="PF13472">
    <property type="entry name" value="Lipase_GDSL_2"/>
    <property type="match status" value="1"/>
</dbReference>
<dbReference type="RefSeq" id="WP_230548676.1">
    <property type="nucleotide sequence ID" value="NZ_JAJISD010000001.1"/>
</dbReference>
<feature type="domain" description="SGNH hydrolase-type esterase" evidence="2">
    <location>
        <begin position="111"/>
        <end position="342"/>
    </location>
</feature>
<keyword evidence="1" id="KW-1133">Transmembrane helix</keyword>
<dbReference type="Gene3D" id="3.40.50.1110">
    <property type="entry name" value="SGNH hydrolase"/>
    <property type="match status" value="1"/>
</dbReference>